<feature type="transmembrane region" description="Helical" evidence="11">
    <location>
        <begin position="479"/>
        <end position="503"/>
    </location>
</feature>
<dbReference type="InterPro" id="IPR006153">
    <property type="entry name" value="Cation/H_exchanger_TM"/>
</dbReference>
<evidence type="ECO:0000256" key="6">
    <source>
        <dbReference type="ARBA" id="ARBA00023053"/>
    </source>
</evidence>
<sequence>AGTRIGACGDRRPGAAGRCGSPPSAPGAGCAGAVMVWSPGLVGSTTMLSGWSRAEQGRHCAPTRAPAHRRQGRMGTMGAQTALALLLAAVGAIVVVNWVSERTGLPSAALLSLVGIGYGLLPGPNVGLRPDIVMTCILPPLLYNAALESSLVGIRRNLRTVISLSVILVLLTAASVGVAVALLVSGATLAAGAVLGAAVAPTDPVAALAVARKVGLPLNIVTLVEGEGLLNDATALTTLSVAITVARGGGFSFPSAIREFALAAVGGLVIGLAFAWGRRLLRRLPHDVMTANAISLATPFLTYLAAEKVHASGVLAVVVCGLIVGHDSPRSESGASRLQTRAVWRLANFLLEGLVFLLIGQQFPAILDGLSGYPVSTIVVATTVTTAVVLLVRPLWLLLTQSLPGSLHTRLGNVSGTADDDADDPAAARRRRDRDAERLSGREIFVLSWAGTRGVVSLAAIFAVPFTTDGGERFPVRDLLLFCTLVVVLVTLIGQGSTFGPVVRALGVHARAIDEVRLRNRARTAAVRAALDTLDELGEQADDDADARAVEAVRRQLCIRLERYQHRLDLLSDADELPNYPEYEAAVAIRRAAINAERDELVRWRDAGMLPDRSLRVLERELDHEEVTLPVSTPQDRRGQ</sequence>
<accession>D5PI72</accession>
<feature type="transmembrane region" description="Helical" evidence="11">
    <location>
        <begin position="444"/>
        <end position="467"/>
    </location>
</feature>
<dbReference type="GO" id="GO:0051453">
    <property type="term" value="P:regulation of intracellular pH"/>
    <property type="evidence" value="ECO:0007669"/>
    <property type="project" value="TreeGrafter"/>
</dbReference>
<protein>
    <submittedName>
        <fullName evidence="13">Putative Na+/H+ antiporter</fullName>
    </submittedName>
</protein>
<feature type="non-terminal residue" evidence="13">
    <location>
        <position position="1"/>
    </location>
</feature>
<dbReference type="AlphaFoldDB" id="D5PI72"/>
<dbReference type="EMBL" id="ADNV01000375">
    <property type="protein sequence ID" value="EFG74223.1"/>
    <property type="molecule type" value="Genomic_DNA"/>
</dbReference>
<feature type="transmembrane region" description="Helical" evidence="11">
    <location>
        <begin position="161"/>
        <end position="184"/>
    </location>
</feature>
<dbReference type="GO" id="GO:0005886">
    <property type="term" value="C:plasma membrane"/>
    <property type="evidence" value="ECO:0007669"/>
    <property type="project" value="UniProtKB-SubCell"/>
</dbReference>
<dbReference type="Gene3D" id="6.10.140.1330">
    <property type="match status" value="1"/>
</dbReference>
<keyword evidence="8 11" id="KW-0472">Membrane</keyword>
<keyword evidence="7" id="KW-0406">Ion transport</keyword>
<evidence type="ECO:0000256" key="4">
    <source>
        <dbReference type="ARBA" id="ARBA00022692"/>
    </source>
</evidence>
<reference evidence="13 14" key="1">
    <citation type="submission" date="2010-04" db="EMBL/GenBank/DDBJ databases">
        <authorList>
            <person name="Muzny D."/>
            <person name="Qin X."/>
            <person name="Deng J."/>
            <person name="Jiang H."/>
            <person name="Liu Y."/>
            <person name="Qu J."/>
            <person name="Song X.-Z."/>
            <person name="Zhang L."/>
            <person name="Thornton R."/>
            <person name="Coyle M."/>
            <person name="Francisco L."/>
            <person name="Jackson L."/>
            <person name="Javaid M."/>
            <person name="Korchina V."/>
            <person name="Kovar C."/>
            <person name="Mata R."/>
            <person name="Mathew T."/>
            <person name="Ngo R."/>
            <person name="Nguyen L."/>
            <person name="Nguyen N."/>
            <person name="Okwuonu G."/>
            <person name="Ongeri F."/>
            <person name="Pham C."/>
            <person name="Simmons D."/>
            <person name="Wilczek-Boney K."/>
            <person name="Hale W."/>
            <person name="Jakkamsetti A."/>
            <person name="Pham P."/>
            <person name="Ruth R."/>
            <person name="San Lucas F."/>
            <person name="Warren J."/>
            <person name="Zhang J."/>
            <person name="Zhao Z."/>
            <person name="Zhou C."/>
            <person name="Zhu D."/>
            <person name="Lee S."/>
            <person name="Bess C."/>
            <person name="Blankenburg K."/>
            <person name="Forbes L."/>
            <person name="Fu Q."/>
            <person name="Gubbala S."/>
            <person name="Hirani K."/>
            <person name="Jayaseelan J.C."/>
            <person name="Lara F."/>
            <person name="Munidasa M."/>
            <person name="Palculict T."/>
            <person name="Patil S."/>
            <person name="Pu L.-L."/>
            <person name="Saada N."/>
            <person name="Tang L."/>
            <person name="Weissenberger G."/>
            <person name="Zhu Y."/>
            <person name="Hemphill L."/>
            <person name="Shang Y."/>
            <person name="Youmans B."/>
            <person name="Ayvaz T."/>
            <person name="Ross M."/>
            <person name="Santibanez J."/>
            <person name="Aqrawi P."/>
            <person name="Gross S."/>
            <person name="Joshi V."/>
            <person name="Fowler G."/>
            <person name="Nazareth L."/>
            <person name="Reid J."/>
            <person name="Worley K."/>
            <person name="Petrosino J."/>
            <person name="Highlander S."/>
            <person name="Gibbs R."/>
        </authorList>
    </citation>
    <scope>NUCLEOTIDE SEQUENCE [LARGE SCALE GENOMIC DNA]</scope>
    <source>
        <strain evidence="13 14">ATCC BAA-614</strain>
    </source>
</reference>
<evidence type="ECO:0000256" key="9">
    <source>
        <dbReference type="ARBA" id="ARBA00023201"/>
    </source>
</evidence>
<evidence type="ECO:0000256" key="10">
    <source>
        <dbReference type="SAM" id="MobiDB-lite"/>
    </source>
</evidence>
<dbReference type="GO" id="GO:0098719">
    <property type="term" value="P:sodium ion import across plasma membrane"/>
    <property type="evidence" value="ECO:0007669"/>
    <property type="project" value="TreeGrafter"/>
</dbReference>
<feature type="transmembrane region" description="Helical" evidence="11">
    <location>
        <begin position="105"/>
        <end position="121"/>
    </location>
</feature>
<dbReference type="InterPro" id="IPR018422">
    <property type="entry name" value="Cation/H_exchanger_CPA1"/>
</dbReference>
<gene>
    <name evidence="13" type="ORF">HMPREF0591_5866</name>
</gene>
<dbReference type="PANTHER" id="PTHR10110">
    <property type="entry name" value="SODIUM/HYDROGEN EXCHANGER"/>
    <property type="match status" value="1"/>
</dbReference>
<dbReference type="GO" id="GO:0015385">
    <property type="term" value="F:sodium:proton antiporter activity"/>
    <property type="evidence" value="ECO:0007669"/>
    <property type="project" value="InterPro"/>
</dbReference>
<keyword evidence="2" id="KW-0813">Transport</keyword>
<feature type="transmembrane region" description="Helical" evidence="11">
    <location>
        <begin position="346"/>
        <end position="367"/>
    </location>
</feature>
<evidence type="ECO:0000256" key="3">
    <source>
        <dbReference type="ARBA" id="ARBA00022475"/>
    </source>
</evidence>
<dbReference type="HOGENOM" id="CLU_427353_0_0_11"/>
<dbReference type="eggNOG" id="COG0025">
    <property type="taxonomic scope" value="Bacteria"/>
</dbReference>
<dbReference type="GO" id="GO:0015386">
    <property type="term" value="F:potassium:proton antiporter activity"/>
    <property type="evidence" value="ECO:0007669"/>
    <property type="project" value="TreeGrafter"/>
</dbReference>
<keyword evidence="14" id="KW-1185">Reference proteome</keyword>
<dbReference type="Proteomes" id="UP000003653">
    <property type="component" value="Unassembled WGS sequence"/>
</dbReference>
<feature type="transmembrane region" description="Helical" evidence="11">
    <location>
        <begin position="79"/>
        <end position="99"/>
    </location>
</feature>
<evidence type="ECO:0000256" key="2">
    <source>
        <dbReference type="ARBA" id="ARBA00022448"/>
    </source>
</evidence>
<evidence type="ECO:0000259" key="12">
    <source>
        <dbReference type="Pfam" id="PF00999"/>
    </source>
</evidence>
<feature type="domain" description="Cation/H+ exchanger transmembrane" evidence="12">
    <location>
        <begin position="93"/>
        <end position="504"/>
    </location>
</feature>
<feature type="region of interest" description="Disordered" evidence="10">
    <location>
        <begin position="414"/>
        <end position="434"/>
    </location>
</feature>
<evidence type="ECO:0000256" key="11">
    <source>
        <dbReference type="SAM" id="Phobius"/>
    </source>
</evidence>
<feature type="region of interest" description="Disordered" evidence="10">
    <location>
        <begin position="1"/>
        <end position="22"/>
    </location>
</feature>
<keyword evidence="9" id="KW-0739">Sodium transport</keyword>
<evidence type="ECO:0000256" key="5">
    <source>
        <dbReference type="ARBA" id="ARBA00022989"/>
    </source>
</evidence>
<comment type="caution">
    <text evidence="13">The sequence shown here is derived from an EMBL/GenBank/DDBJ whole genome shotgun (WGS) entry which is preliminary data.</text>
</comment>
<name>D5PI72_9MYCO</name>
<evidence type="ECO:0000256" key="7">
    <source>
        <dbReference type="ARBA" id="ARBA00023065"/>
    </source>
</evidence>
<comment type="subcellular location">
    <subcellularLocation>
        <location evidence="1">Cell membrane</location>
        <topology evidence="1">Multi-pass membrane protein</topology>
    </subcellularLocation>
</comment>
<evidence type="ECO:0000256" key="1">
    <source>
        <dbReference type="ARBA" id="ARBA00004651"/>
    </source>
</evidence>
<feature type="transmembrane region" description="Helical" evidence="11">
    <location>
        <begin position="260"/>
        <end position="277"/>
    </location>
</feature>
<keyword evidence="5 11" id="KW-1133">Transmembrane helix</keyword>
<evidence type="ECO:0000313" key="13">
    <source>
        <dbReference type="EMBL" id="EFG74223.1"/>
    </source>
</evidence>
<evidence type="ECO:0000256" key="8">
    <source>
        <dbReference type="ARBA" id="ARBA00023136"/>
    </source>
</evidence>
<evidence type="ECO:0000313" key="14">
    <source>
        <dbReference type="Proteomes" id="UP000003653"/>
    </source>
</evidence>
<feature type="transmembrane region" description="Helical" evidence="11">
    <location>
        <begin position="373"/>
        <end position="392"/>
    </location>
</feature>
<dbReference type="Pfam" id="PF00999">
    <property type="entry name" value="Na_H_Exchanger"/>
    <property type="match status" value="1"/>
</dbReference>
<proteinExistence type="predicted"/>
<keyword evidence="6" id="KW-0915">Sodium</keyword>
<keyword evidence="3" id="KW-1003">Cell membrane</keyword>
<dbReference type="PANTHER" id="PTHR10110:SF86">
    <property type="entry name" value="SODIUM_HYDROGEN EXCHANGER 7"/>
    <property type="match status" value="1"/>
</dbReference>
<keyword evidence="4 11" id="KW-0812">Transmembrane</keyword>
<organism evidence="13 14">
    <name type="scientific">Mycobacterium parascrofulaceum ATCC BAA-614</name>
    <dbReference type="NCBI Taxonomy" id="525368"/>
    <lineage>
        <taxon>Bacteria</taxon>
        <taxon>Bacillati</taxon>
        <taxon>Actinomycetota</taxon>
        <taxon>Actinomycetes</taxon>
        <taxon>Mycobacteriales</taxon>
        <taxon>Mycobacteriaceae</taxon>
        <taxon>Mycobacterium</taxon>
        <taxon>Mycobacterium simiae complex</taxon>
    </lineage>
</organism>